<feature type="compositionally biased region" description="Polar residues" evidence="6">
    <location>
        <begin position="137"/>
        <end position="152"/>
    </location>
</feature>
<evidence type="ECO:0000259" key="8">
    <source>
        <dbReference type="Pfam" id="PF02656"/>
    </source>
</evidence>
<feature type="compositionally biased region" description="Basic and acidic residues" evidence="6">
    <location>
        <begin position="173"/>
        <end position="182"/>
    </location>
</feature>
<organism evidence="9 10">
    <name type="scientific">Sclerotinia sclerotiorum (strain ATCC 18683 / 1980 / Ss-1)</name>
    <name type="common">White mold</name>
    <name type="synonym">Whetzelinia sclerotiorum</name>
    <dbReference type="NCBI Taxonomy" id="665079"/>
    <lineage>
        <taxon>Eukaryota</taxon>
        <taxon>Fungi</taxon>
        <taxon>Dikarya</taxon>
        <taxon>Ascomycota</taxon>
        <taxon>Pezizomycotina</taxon>
        <taxon>Leotiomycetes</taxon>
        <taxon>Helotiales</taxon>
        <taxon>Sclerotiniaceae</taxon>
        <taxon>Sclerotinia</taxon>
    </lineage>
</organism>
<feature type="compositionally biased region" description="Basic and acidic residues" evidence="6">
    <location>
        <begin position="7"/>
        <end position="24"/>
    </location>
</feature>
<evidence type="ECO:0000313" key="9">
    <source>
        <dbReference type="EMBL" id="APA09231.1"/>
    </source>
</evidence>
<evidence type="ECO:0000313" key="10">
    <source>
        <dbReference type="Proteomes" id="UP000177798"/>
    </source>
</evidence>
<feature type="region of interest" description="Disordered" evidence="6">
    <location>
        <begin position="126"/>
        <end position="192"/>
    </location>
</feature>
<dbReference type="GO" id="GO:0005886">
    <property type="term" value="C:plasma membrane"/>
    <property type="evidence" value="ECO:0007669"/>
    <property type="project" value="UniProtKB-SubCell"/>
</dbReference>
<dbReference type="KEGG" id="ssl:SS1G_14249"/>
<dbReference type="InterPro" id="IPR003807">
    <property type="entry name" value="DUF202"/>
</dbReference>
<dbReference type="PANTHER" id="PTHR34187:SF2">
    <property type="entry name" value="DUF202 DOMAIN-CONTAINING PROTEIN"/>
    <property type="match status" value="1"/>
</dbReference>
<evidence type="ECO:0000256" key="1">
    <source>
        <dbReference type="ARBA" id="ARBA00004651"/>
    </source>
</evidence>
<dbReference type="AlphaFoldDB" id="A0A1D9Q2Q8"/>
<sequence>MAGMGTRDADGSGDERQTDREGYSRSRGIRTDINAKTNANRSTDTLQLRLDTQDTNTLNANTEVREGENIYTAAQSANPGTKIDSGSGTTSPCEISSGRGSQRVKEGKRQRIDSILEEARCRKVMMDNGNGNEDECSSSAKGGNNNESQSQTSDRRGYATGNGNGNGNGTEPKNGRESRGESSADEETSVLRRRSDINYGGVGIGIGIATSITADTNHGNNSMKRKPGTNDSNKRGGLLGTGRGRVFSGTETEREANNDRRVNSDNIGESEHRRKERGKIGKWWKRMMEEYGSIELENKGSVARDHLALERTFLAWLRTSLAFASIGIAITQLFRLNTSSSSTHHPSDPSDPKNHLRHLGKPLGATFVGISILMLSVGFHRYFEGQFYIIRGKFPASRGSIALVALITGLLMVTSLVVVVVGNRGGWER</sequence>
<evidence type="ECO:0000256" key="4">
    <source>
        <dbReference type="ARBA" id="ARBA00022989"/>
    </source>
</evidence>
<dbReference type="InterPro" id="IPR052053">
    <property type="entry name" value="IM_YidH-like"/>
</dbReference>
<dbReference type="OrthoDB" id="199599at2759"/>
<evidence type="ECO:0000256" key="5">
    <source>
        <dbReference type="ARBA" id="ARBA00023136"/>
    </source>
</evidence>
<feature type="compositionally biased region" description="Polar residues" evidence="6">
    <location>
        <begin position="53"/>
        <end position="62"/>
    </location>
</feature>
<dbReference type="OMA" id="NGNEDEC"/>
<dbReference type="Proteomes" id="UP000177798">
    <property type="component" value="Chromosome 4"/>
</dbReference>
<evidence type="ECO:0000256" key="7">
    <source>
        <dbReference type="SAM" id="Phobius"/>
    </source>
</evidence>
<name>A0A1D9Q2Q8_SCLS1</name>
<gene>
    <name evidence="9" type="ORF">sscle_04g040010</name>
</gene>
<feature type="compositionally biased region" description="Polar residues" evidence="6">
    <location>
        <begin position="34"/>
        <end position="46"/>
    </location>
</feature>
<comment type="subcellular location">
    <subcellularLocation>
        <location evidence="1">Cell membrane</location>
        <topology evidence="1">Multi-pass membrane protein</topology>
    </subcellularLocation>
</comment>
<feature type="transmembrane region" description="Helical" evidence="7">
    <location>
        <begin position="313"/>
        <end position="334"/>
    </location>
</feature>
<evidence type="ECO:0000256" key="3">
    <source>
        <dbReference type="ARBA" id="ARBA00022692"/>
    </source>
</evidence>
<feature type="transmembrane region" description="Helical" evidence="7">
    <location>
        <begin position="362"/>
        <end position="380"/>
    </location>
</feature>
<dbReference type="VEuPathDB" id="FungiDB:sscle_04g040010"/>
<reference evidence="10" key="1">
    <citation type="journal article" date="2017" name="Genome Biol. Evol.">
        <title>The complete genome sequence of the phytopathogenic fungus Sclerotinia sclerotiorum reveals insights into the genome architecture of broad host range pathogens.</title>
        <authorList>
            <person name="Derbyshire M."/>
            <person name="Denton-Giles M."/>
            <person name="Hegedus D."/>
            <person name="Seifbarghy S."/>
            <person name="Rollins J."/>
            <person name="van Kan J."/>
            <person name="Seidl M.F."/>
            <person name="Faino L."/>
            <person name="Mbengue M."/>
            <person name="Navaud O."/>
            <person name="Raffaele S."/>
            <person name="Hammond-Kosack K."/>
            <person name="Heard S."/>
            <person name="Oliver R."/>
        </authorList>
    </citation>
    <scope>NUCLEOTIDE SEQUENCE [LARGE SCALE GENOMIC DNA]</scope>
    <source>
        <strain evidence="10">ATCC 18683 / 1980 / Ss-1</strain>
    </source>
</reference>
<dbReference type="Pfam" id="PF02656">
    <property type="entry name" value="DUF202"/>
    <property type="match status" value="1"/>
</dbReference>
<proteinExistence type="predicted"/>
<dbReference type="RefSeq" id="XP_001584794.1">
    <property type="nucleotide sequence ID" value="XM_001584744.1"/>
</dbReference>
<feature type="region of interest" description="Disordered" evidence="6">
    <location>
        <begin position="214"/>
        <end position="275"/>
    </location>
</feature>
<dbReference type="EMBL" id="CP017817">
    <property type="protein sequence ID" value="APA09231.1"/>
    <property type="molecule type" value="Genomic_DNA"/>
</dbReference>
<feature type="region of interest" description="Disordered" evidence="6">
    <location>
        <begin position="1"/>
        <end position="111"/>
    </location>
</feature>
<keyword evidence="5 7" id="KW-0472">Membrane</keyword>
<feature type="transmembrane region" description="Helical" evidence="7">
    <location>
        <begin position="401"/>
        <end position="422"/>
    </location>
</feature>
<dbReference type="PANTHER" id="PTHR34187">
    <property type="entry name" value="FGR18P"/>
    <property type="match status" value="1"/>
</dbReference>
<keyword evidence="2" id="KW-1003">Cell membrane</keyword>
<protein>
    <recommendedName>
        <fullName evidence="8">DUF202 domain-containing protein</fullName>
    </recommendedName>
</protein>
<feature type="compositionally biased region" description="Basic and acidic residues" evidence="6">
    <location>
        <begin position="251"/>
        <end position="273"/>
    </location>
</feature>
<keyword evidence="3 7" id="KW-0812">Transmembrane</keyword>
<keyword evidence="4 7" id="KW-1133">Transmembrane helix</keyword>
<evidence type="ECO:0000256" key="2">
    <source>
        <dbReference type="ARBA" id="ARBA00022475"/>
    </source>
</evidence>
<feature type="compositionally biased region" description="Polar residues" evidence="6">
    <location>
        <begin position="72"/>
        <end position="100"/>
    </location>
</feature>
<evidence type="ECO:0000256" key="6">
    <source>
        <dbReference type="SAM" id="MobiDB-lite"/>
    </source>
</evidence>
<accession>A0A1D9Q2Q8</accession>
<feature type="domain" description="DUF202" evidence="8">
    <location>
        <begin position="304"/>
        <end position="383"/>
    </location>
</feature>